<protein>
    <submittedName>
        <fullName evidence="8">MFS transporter</fullName>
    </submittedName>
</protein>
<keyword evidence="5 6" id="KW-0472">Membrane</keyword>
<evidence type="ECO:0000256" key="4">
    <source>
        <dbReference type="ARBA" id="ARBA00022989"/>
    </source>
</evidence>
<dbReference type="Gene3D" id="1.20.1720.10">
    <property type="entry name" value="Multidrug resistance protein D"/>
    <property type="match status" value="1"/>
</dbReference>
<dbReference type="InterPro" id="IPR036259">
    <property type="entry name" value="MFS_trans_sf"/>
</dbReference>
<evidence type="ECO:0000256" key="2">
    <source>
        <dbReference type="ARBA" id="ARBA00022448"/>
    </source>
</evidence>
<dbReference type="GO" id="GO:0016020">
    <property type="term" value="C:membrane"/>
    <property type="evidence" value="ECO:0007669"/>
    <property type="project" value="UniProtKB-SubCell"/>
</dbReference>
<gene>
    <name evidence="8" type="ORF">HHL10_19530</name>
</gene>
<dbReference type="GO" id="GO:0022857">
    <property type="term" value="F:transmembrane transporter activity"/>
    <property type="evidence" value="ECO:0007669"/>
    <property type="project" value="InterPro"/>
</dbReference>
<comment type="caution">
    <text evidence="8">The sequence shown here is derived from an EMBL/GenBank/DDBJ whole genome shotgun (WGS) entry which is preliminary data.</text>
</comment>
<dbReference type="PROSITE" id="PS50850">
    <property type="entry name" value="MFS"/>
    <property type="match status" value="1"/>
</dbReference>
<dbReference type="Proteomes" id="UP000574067">
    <property type="component" value="Unassembled WGS sequence"/>
</dbReference>
<evidence type="ECO:0000256" key="5">
    <source>
        <dbReference type="ARBA" id="ARBA00023136"/>
    </source>
</evidence>
<dbReference type="PANTHER" id="PTHR42718">
    <property type="entry name" value="MAJOR FACILITATOR SUPERFAMILY MULTIDRUG TRANSPORTER MFSC"/>
    <property type="match status" value="1"/>
</dbReference>
<dbReference type="InterPro" id="IPR020846">
    <property type="entry name" value="MFS_dom"/>
</dbReference>
<feature type="domain" description="Major facilitator superfamily (MFS) profile" evidence="7">
    <location>
        <begin position="52"/>
        <end position="503"/>
    </location>
</feature>
<feature type="transmembrane region" description="Helical" evidence="6">
    <location>
        <begin position="268"/>
        <end position="287"/>
    </location>
</feature>
<evidence type="ECO:0000256" key="3">
    <source>
        <dbReference type="ARBA" id="ARBA00022692"/>
    </source>
</evidence>
<dbReference type="Gene3D" id="1.20.1250.20">
    <property type="entry name" value="MFS general substrate transporter like domains"/>
    <property type="match status" value="1"/>
</dbReference>
<dbReference type="PRINTS" id="PR01036">
    <property type="entry name" value="TCRTETB"/>
</dbReference>
<feature type="transmembrane region" description="Helical" evidence="6">
    <location>
        <begin position="337"/>
        <end position="360"/>
    </location>
</feature>
<evidence type="ECO:0000256" key="6">
    <source>
        <dbReference type="SAM" id="Phobius"/>
    </source>
</evidence>
<name>A0A848FCV5_9BURK</name>
<reference evidence="8 9" key="1">
    <citation type="submission" date="2020-04" db="EMBL/GenBank/DDBJ databases">
        <title>Azohydromonas sp. isolated from soil.</title>
        <authorList>
            <person name="Dahal R.H."/>
        </authorList>
    </citation>
    <scope>NUCLEOTIDE SEQUENCE [LARGE SCALE GENOMIC DNA]</scope>
    <source>
        <strain evidence="8 9">G-1-1-14</strain>
    </source>
</reference>
<feature type="transmembrane region" description="Helical" evidence="6">
    <location>
        <begin position="308"/>
        <end position="331"/>
    </location>
</feature>
<dbReference type="Pfam" id="PF07690">
    <property type="entry name" value="MFS_1"/>
    <property type="match status" value="1"/>
</dbReference>
<feature type="transmembrane region" description="Helical" evidence="6">
    <location>
        <begin position="442"/>
        <end position="463"/>
    </location>
</feature>
<organism evidence="8 9">
    <name type="scientific">Azohydromonas caseinilytica</name>
    <dbReference type="NCBI Taxonomy" id="2728836"/>
    <lineage>
        <taxon>Bacteria</taxon>
        <taxon>Pseudomonadati</taxon>
        <taxon>Pseudomonadota</taxon>
        <taxon>Betaproteobacteria</taxon>
        <taxon>Burkholderiales</taxon>
        <taxon>Sphaerotilaceae</taxon>
        <taxon>Azohydromonas</taxon>
    </lineage>
</organism>
<dbReference type="SUPFAM" id="SSF103473">
    <property type="entry name" value="MFS general substrate transporter"/>
    <property type="match status" value="1"/>
</dbReference>
<dbReference type="AlphaFoldDB" id="A0A848FCV5"/>
<evidence type="ECO:0000256" key="1">
    <source>
        <dbReference type="ARBA" id="ARBA00004141"/>
    </source>
</evidence>
<feature type="transmembrane region" description="Helical" evidence="6">
    <location>
        <begin position="118"/>
        <end position="137"/>
    </location>
</feature>
<feature type="transmembrane region" description="Helical" evidence="6">
    <location>
        <begin position="400"/>
        <end position="421"/>
    </location>
</feature>
<comment type="subcellular location">
    <subcellularLocation>
        <location evidence="1">Membrane</location>
        <topology evidence="1">Multi-pass membrane protein</topology>
    </subcellularLocation>
</comment>
<dbReference type="PANTHER" id="PTHR42718:SF9">
    <property type="entry name" value="MAJOR FACILITATOR SUPERFAMILY MULTIDRUG TRANSPORTER MFSC"/>
    <property type="match status" value="1"/>
</dbReference>
<feature type="transmembrane region" description="Helical" evidence="6">
    <location>
        <begin position="206"/>
        <end position="223"/>
    </location>
</feature>
<keyword evidence="2" id="KW-0813">Transport</keyword>
<feature type="transmembrane region" description="Helical" evidence="6">
    <location>
        <begin position="475"/>
        <end position="497"/>
    </location>
</feature>
<dbReference type="CDD" id="cd17321">
    <property type="entry name" value="MFS_MMR_MDR_like"/>
    <property type="match status" value="1"/>
</dbReference>
<proteinExistence type="predicted"/>
<keyword evidence="9" id="KW-1185">Reference proteome</keyword>
<evidence type="ECO:0000259" key="7">
    <source>
        <dbReference type="PROSITE" id="PS50850"/>
    </source>
</evidence>
<sequence length="510" mass="51059">MLRLPPWLPAAYRCCEDSASGVAARKRAMSRISGTSEAALAAACGAPSVRRALASLSLCMLLPALGTSIANVALPTFTQAFGASFGAVQWVVLAYLLANTTLIVGAGRLGDLLGRRRLLLIGLVLFTVASLLCAAAPTLALLIAARAVQGVGAALLMALGMALVGETVPKKQAGRAMGLLGTTSAIGTALGPSLGGLLIAAFGWPALFLLSAALGLPALWLAWRYLPASRPASDKDRPGFDLPGTLLLAATLAAYALAMTLGRGRFGLLNAALLLGAALGLALFLWVQARSASPLVRLARLRDPVLGAGLALSVLVSAVVMATLVVGPFYLAGALGLASAAVGLVMSAGPVLSALAGVPSGRLVDRLGARRMSMAGLLGMAAGCVALCLVPAAWGVAGYVLAIAMLTPGYALFQAANNTAVMNDVPAEQRGVISGLLNLSRNLGLVTGASVMGSVFAFGSGALDLGAAPPQALTAGLRATFGVAAVLLVAALGIAAAKLAHRRPGARCGA</sequence>
<feature type="transmembrane region" description="Helical" evidence="6">
    <location>
        <begin position="244"/>
        <end position="262"/>
    </location>
</feature>
<feature type="transmembrane region" description="Helical" evidence="6">
    <location>
        <begin position="143"/>
        <end position="164"/>
    </location>
</feature>
<feature type="transmembrane region" description="Helical" evidence="6">
    <location>
        <begin position="176"/>
        <end position="200"/>
    </location>
</feature>
<feature type="transmembrane region" description="Helical" evidence="6">
    <location>
        <begin position="53"/>
        <end position="74"/>
    </location>
</feature>
<accession>A0A848FCV5</accession>
<dbReference type="InterPro" id="IPR011701">
    <property type="entry name" value="MFS"/>
</dbReference>
<keyword evidence="4 6" id="KW-1133">Transmembrane helix</keyword>
<keyword evidence="3 6" id="KW-0812">Transmembrane</keyword>
<feature type="transmembrane region" description="Helical" evidence="6">
    <location>
        <begin position="80"/>
        <end position="106"/>
    </location>
</feature>
<dbReference type="EMBL" id="JABBFW010000015">
    <property type="protein sequence ID" value="NML17168.1"/>
    <property type="molecule type" value="Genomic_DNA"/>
</dbReference>
<evidence type="ECO:0000313" key="9">
    <source>
        <dbReference type="Proteomes" id="UP000574067"/>
    </source>
</evidence>
<evidence type="ECO:0000313" key="8">
    <source>
        <dbReference type="EMBL" id="NML17168.1"/>
    </source>
</evidence>
<feature type="transmembrane region" description="Helical" evidence="6">
    <location>
        <begin position="372"/>
        <end position="394"/>
    </location>
</feature>